<evidence type="ECO:0000259" key="12">
    <source>
        <dbReference type="PROSITE" id="PS51672"/>
    </source>
</evidence>
<evidence type="ECO:0000256" key="1">
    <source>
        <dbReference type="ARBA" id="ARBA00001274"/>
    </source>
</evidence>
<feature type="non-terminal residue" evidence="13">
    <location>
        <position position="324"/>
    </location>
</feature>
<organism evidence="13">
    <name type="scientific">marine metagenome</name>
    <dbReference type="NCBI Taxonomy" id="408172"/>
    <lineage>
        <taxon>unclassified sequences</taxon>
        <taxon>metagenomes</taxon>
        <taxon>ecological metagenomes</taxon>
    </lineage>
</organism>
<keyword evidence="10" id="KW-0456">Lyase</keyword>
<dbReference type="GO" id="GO:0003941">
    <property type="term" value="F:L-serine ammonia-lyase activity"/>
    <property type="evidence" value="ECO:0007669"/>
    <property type="project" value="TreeGrafter"/>
</dbReference>
<dbReference type="GO" id="GO:0006565">
    <property type="term" value="P:L-serine catabolic process"/>
    <property type="evidence" value="ECO:0007669"/>
    <property type="project" value="TreeGrafter"/>
</dbReference>
<evidence type="ECO:0000256" key="5">
    <source>
        <dbReference type="ARBA" id="ARBA00012096"/>
    </source>
</evidence>
<feature type="non-terminal residue" evidence="13">
    <location>
        <position position="1"/>
    </location>
</feature>
<evidence type="ECO:0000256" key="10">
    <source>
        <dbReference type="ARBA" id="ARBA00023239"/>
    </source>
</evidence>
<keyword evidence="11" id="KW-0100">Branched-chain amino acid biosynthesis</keyword>
<evidence type="ECO:0000256" key="8">
    <source>
        <dbReference type="ARBA" id="ARBA00022737"/>
    </source>
</evidence>
<proteinExistence type="inferred from homology"/>
<dbReference type="GO" id="GO:0004794">
    <property type="term" value="F:threonine deaminase activity"/>
    <property type="evidence" value="ECO:0007669"/>
    <property type="project" value="UniProtKB-EC"/>
</dbReference>
<protein>
    <recommendedName>
        <fullName evidence="5">threonine ammonia-lyase</fullName>
        <ecNumber evidence="5">4.3.1.19</ecNumber>
    </recommendedName>
</protein>
<dbReference type="PANTHER" id="PTHR48078:SF11">
    <property type="entry name" value="THREONINE DEHYDRATASE, MITOCHONDRIAL"/>
    <property type="match status" value="1"/>
</dbReference>
<evidence type="ECO:0000256" key="9">
    <source>
        <dbReference type="ARBA" id="ARBA00022898"/>
    </source>
</evidence>
<evidence type="ECO:0000256" key="3">
    <source>
        <dbReference type="ARBA" id="ARBA00004810"/>
    </source>
</evidence>
<dbReference type="InterPro" id="IPR005787">
    <property type="entry name" value="Thr_deHydtase_biosynth"/>
</dbReference>
<sequence length="324" mass="34724">PLELAPRLSKVLGNQIYLKREDLQPVFSFKLRGAFNKIARLSPEERAKGVVAASAGNHAQGVAMAASHFGCEATIFMPTATPTIKVEAVRELGGTIELVGATFDEANEAAIAHAASESLAFVHPFDDWDVIAGQGTVGVEIVRQLDGQLDAVFVCVGGGGLVAGVSAYVKALFPHVKVIGVEPRDAPTLYMAMEKGEPVDLEHVGHFADGVGVKRIGEHTFAVAREHVDEVCLVDTDEICAAIKDVFEETRTVLEPSGALGVAGIRKWVREHGVSGKRLVAITSGANMNFDRLRFVAERAEVGLEREALYAVTVPERPGSFRKF</sequence>
<dbReference type="InterPro" id="IPR001926">
    <property type="entry name" value="TrpB-like_PALP"/>
</dbReference>
<dbReference type="PROSITE" id="PS51672">
    <property type="entry name" value="ACT_LIKE"/>
    <property type="match status" value="1"/>
</dbReference>
<dbReference type="UniPathway" id="UPA00047">
    <property type="reaction ID" value="UER00054"/>
</dbReference>
<dbReference type="EC" id="4.3.1.19" evidence="5"/>
<dbReference type="CDD" id="cd01562">
    <property type="entry name" value="Thr-dehyd"/>
    <property type="match status" value="1"/>
</dbReference>
<evidence type="ECO:0000256" key="2">
    <source>
        <dbReference type="ARBA" id="ARBA00001933"/>
    </source>
</evidence>
<keyword evidence="8" id="KW-0677">Repeat</keyword>
<dbReference type="Gene3D" id="3.40.50.1100">
    <property type="match status" value="2"/>
</dbReference>
<dbReference type="NCBIfam" id="TIGR01124">
    <property type="entry name" value="ilvA_2Cterm"/>
    <property type="match status" value="1"/>
</dbReference>
<comment type="catalytic activity">
    <reaction evidence="1">
        <text>L-threonine = 2-oxobutanoate + NH4(+)</text>
        <dbReference type="Rhea" id="RHEA:22108"/>
        <dbReference type="ChEBI" id="CHEBI:16763"/>
        <dbReference type="ChEBI" id="CHEBI:28938"/>
        <dbReference type="ChEBI" id="CHEBI:57926"/>
        <dbReference type="EC" id="4.3.1.19"/>
    </reaction>
</comment>
<evidence type="ECO:0000256" key="11">
    <source>
        <dbReference type="ARBA" id="ARBA00023304"/>
    </source>
</evidence>
<dbReference type="InterPro" id="IPR050147">
    <property type="entry name" value="Ser/Thr_Dehydratase"/>
</dbReference>
<dbReference type="Pfam" id="PF00291">
    <property type="entry name" value="PALP"/>
    <property type="match status" value="1"/>
</dbReference>
<dbReference type="EMBL" id="UINC01119547">
    <property type="protein sequence ID" value="SVC93443.1"/>
    <property type="molecule type" value="Genomic_DNA"/>
</dbReference>
<dbReference type="InterPro" id="IPR036052">
    <property type="entry name" value="TrpB-like_PALP_sf"/>
</dbReference>
<evidence type="ECO:0000256" key="4">
    <source>
        <dbReference type="ARBA" id="ARBA00010869"/>
    </source>
</evidence>
<accession>A0A382R6T3</accession>
<comment type="cofactor">
    <cofactor evidence="2">
        <name>pyridoxal 5'-phosphate</name>
        <dbReference type="ChEBI" id="CHEBI:597326"/>
    </cofactor>
</comment>
<comment type="pathway">
    <text evidence="3">Amino-acid biosynthesis; L-isoleucine biosynthesis; 2-oxobutanoate from L-threonine: step 1/1.</text>
</comment>
<dbReference type="InterPro" id="IPR001721">
    <property type="entry name" value="TD_ACT-like"/>
</dbReference>
<dbReference type="SUPFAM" id="SSF53686">
    <property type="entry name" value="Tryptophan synthase beta subunit-like PLP-dependent enzymes"/>
    <property type="match status" value="1"/>
</dbReference>
<comment type="similarity">
    <text evidence="4">Belongs to the serine/threonine dehydratase family.</text>
</comment>
<dbReference type="GO" id="GO:0030170">
    <property type="term" value="F:pyridoxal phosphate binding"/>
    <property type="evidence" value="ECO:0007669"/>
    <property type="project" value="InterPro"/>
</dbReference>
<gene>
    <name evidence="13" type="ORF">METZ01_LOCUS346297</name>
</gene>
<feature type="domain" description="ACT-like" evidence="12">
    <location>
        <begin position="308"/>
        <end position="324"/>
    </location>
</feature>
<evidence type="ECO:0000256" key="7">
    <source>
        <dbReference type="ARBA" id="ARBA00022624"/>
    </source>
</evidence>
<dbReference type="GO" id="GO:0009097">
    <property type="term" value="P:isoleucine biosynthetic process"/>
    <property type="evidence" value="ECO:0007669"/>
    <property type="project" value="UniProtKB-UniPathway"/>
</dbReference>
<name>A0A382R6T3_9ZZZZ</name>
<dbReference type="PROSITE" id="PS00165">
    <property type="entry name" value="DEHYDRATASE_SER_THR"/>
    <property type="match status" value="1"/>
</dbReference>
<reference evidence="13" key="1">
    <citation type="submission" date="2018-05" db="EMBL/GenBank/DDBJ databases">
        <authorList>
            <person name="Lanie J.A."/>
            <person name="Ng W.-L."/>
            <person name="Kazmierczak K.M."/>
            <person name="Andrzejewski T.M."/>
            <person name="Davidsen T.M."/>
            <person name="Wayne K.J."/>
            <person name="Tettelin H."/>
            <person name="Glass J.I."/>
            <person name="Rusch D."/>
            <person name="Podicherti R."/>
            <person name="Tsui H.-C.T."/>
            <person name="Winkler M.E."/>
        </authorList>
    </citation>
    <scope>NUCLEOTIDE SEQUENCE</scope>
</reference>
<dbReference type="InterPro" id="IPR000634">
    <property type="entry name" value="Ser/Thr_deHydtase_PyrdxlP-BS"/>
</dbReference>
<evidence type="ECO:0000256" key="6">
    <source>
        <dbReference type="ARBA" id="ARBA00022605"/>
    </source>
</evidence>
<keyword evidence="6" id="KW-0028">Amino-acid biosynthesis</keyword>
<dbReference type="FunFam" id="3.40.50.1100:FF:000008">
    <property type="entry name" value="L-threonine dehydratase"/>
    <property type="match status" value="1"/>
</dbReference>
<dbReference type="GO" id="GO:0006567">
    <property type="term" value="P:L-threonine catabolic process"/>
    <property type="evidence" value="ECO:0007669"/>
    <property type="project" value="TreeGrafter"/>
</dbReference>
<evidence type="ECO:0000313" key="13">
    <source>
        <dbReference type="EMBL" id="SVC93443.1"/>
    </source>
</evidence>
<keyword evidence="9" id="KW-0663">Pyridoxal phosphate</keyword>
<keyword evidence="7" id="KW-0412">Isoleucine biosynthesis</keyword>
<dbReference type="AlphaFoldDB" id="A0A382R6T3"/>
<dbReference type="PANTHER" id="PTHR48078">
    <property type="entry name" value="THREONINE DEHYDRATASE, MITOCHONDRIAL-RELATED"/>
    <property type="match status" value="1"/>
</dbReference>